<feature type="compositionally biased region" description="Polar residues" evidence="4">
    <location>
        <begin position="103"/>
        <end position="113"/>
    </location>
</feature>
<dbReference type="Proteomes" id="UP000053259">
    <property type="component" value="Unassembled WGS sequence"/>
</dbReference>
<feature type="domain" description="TRUD" evidence="5">
    <location>
        <begin position="387"/>
        <end position="658"/>
    </location>
</feature>
<feature type="compositionally biased region" description="Basic and acidic residues" evidence="4">
    <location>
        <begin position="92"/>
        <end position="101"/>
    </location>
</feature>
<evidence type="ECO:0000313" key="6">
    <source>
        <dbReference type="EMBL" id="KIW04952.1"/>
    </source>
</evidence>
<dbReference type="VEuPathDB" id="FungiDB:PV09_04117"/>
<dbReference type="PANTHER" id="PTHR13326:SF21">
    <property type="entry name" value="PSEUDOURIDYLATE SYNTHASE PUS7L"/>
    <property type="match status" value="1"/>
</dbReference>
<gene>
    <name evidence="6" type="ORF">PV09_04117</name>
</gene>
<feature type="compositionally biased region" description="Basic and acidic residues" evidence="4">
    <location>
        <begin position="1"/>
        <end position="18"/>
    </location>
</feature>
<dbReference type="RefSeq" id="XP_016214821.1">
    <property type="nucleotide sequence ID" value="XM_016357417.1"/>
</dbReference>
<name>A0A0D1YW94_9PEZI</name>
<dbReference type="GeneID" id="27312090"/>
<dbReference type="GO" id="GO:0001522">
    <property type="term" value="P:pseudouridine synthesis"/>
    <property type="evidence" value="ECO:0007669"/>
    <property type="project" value="InterPro"/>
</dbReference>
<feature type="compositionally biased region" description="Low complexity" evidence="4">
    <location>
        <begin position="114"/>
        <end position="123"/>
    </location>
</feature>
<keyword evidence="3" id="KW-0413">Isomerase</keyword>
<evidence type="ECO:0000256" key="3">
    <source>
        <dbReference type="ARBA" id="ARBA00023235"/>
    </source>
</evidence>
<sequence>MADSMAEEHPRKRIRLEETAAQNEDQVDEEVKRELRAGITHYVNPDTPGFSGILKQRYTDFLVNEIEPNGKVLHLTSTAVPVKITDQTASDKQVHPNDERSAAQVTSGTQSQKSAAGGDNSNSAGGGVSNGEANDDDPTKITDEQIEELVDLFGEPCVGAVIKLYHDVLKDPERKSKDMRTISTWPIDDKSRRGKAHEAIRRIFRGHLASQHAEKNQIIISKSVKVGRGADGSRWSRHDAGNSRGKGKLGWDELGGEYLHFTLHKENKDTMEIISFLGSQIKCAPKHFQFAGTKDRRAVTVQRVSVYRQHAWQLAGLNKVLKHGSKIGDFKYETYGLELGALWGNEFTITLRDCHFKGEESMWTFKDQLELARKTVGDAVARLQENGFINYYGLQRFGSFSAGTDEVGKKLLQGDFEGAVSLIFDFHPSALQAGQDPNSEAKISTDDRNRAVGLDIWKRTGNANKALEKIPRKFSAESNIIRYLGLERGGKKVRERDFQGALGAIQRNLRLMYVHAYQSLVWNKAAGRRWELYGNRVVEGDLVIVGDKESKDDDIEAEVDEDGEPIIRPAAADSAATDGDFTRARPLTKAEAESGKYDIFDVVLPLPGWDIVYPQNEVGAFYKEFMGSEEGGRLDPYDMRRPWKDYSLSGGYRKLLSRPAPGMSFEVRGYAEETQQLVETDLERLEKKEKAEANGNEKDEVAGAEAKCAEGDKFIAVILHMKLGASQYATIALRELLKAGGLKTFKADFAGRG</sequence>
<dbReference type="AlphaFoldDB" id="A0A0D1YW94"/>
<dbReference type="FunCoup" id="A0A0D1YW94">
    <property type="interactions" value="1140"/>
</dbReference>
<dbReference type="PROSITE" id="PS50984">
    <property type="entry name" value="TRUD"/>
    <property type="match status" value="1"/>
</dbReference>
<dbReference type="CDD" id="cd02576">
    <property type="entry name" value="PseudoU_synth_ScPUS7"/>
    <property type="match status" value="1"/>
</dbReference>
<dbReference type="InterPro" id="IPR011760">
    <property type="entry name" value="PsdUridine_synth_TruD_insert"/>
</dbReference>
<evidence type="ECO:0000313" key="7">
    <source>
        <dbReference type="Proteomes" id="UP000053259"/>
    </source>
</evidence>
<dbReference type="GO" id="GO:0003723">
    <property type="term" value="F:RNA binding"/>
    <property type="evidence" value="ECO:0007669"/>
    <property type="project" value="InterPro"/>
</dbReference>
<dbReference type="STRING" id="253628.A0A0D1YW94"/>
<reference evidence="6 7" key="1">
    <citation type="submission" date="2015-01" db="EMBL/GenBank/DDBJ databases">
        <title>The Genome Sequence of Ochroconis gallopava CBS43764.</title>
        <authorList>
            <consortium name="The Broad Institute Genomics Platform"/>
            <person name="Cuomo C."/>
            <person name="de Hoog S."/>
            <person name="Gorbushina A."/>
            <person name="Stielow B."/>
            <person name="Teixiera M."/>
            <person name="Abouelleil A."/>
            <person name="Chapman S.B."/>
            <person name="Priest M."/>
            <person name="Young S.K."/>
            <person name="Wortman J."/>
            <person name="Nusbaum C."/>
            <person name="Birren B."/>
        </authorList>
    </citation>
    <scope>NUCLEOTIDE SEQUENCE [LARGE SCALE GENOMIC DNA]</scope>
    <source>
        <strain evidence="6 7">CBS 43764</strain>
    </source>
</reference>
<dbReference type="GO" id="GO:0009982">
    <property type="term" value="F:pseudouridine synthase activity"/>
    <property type="evidence" value="ECO:0007669"/>
    <property type="project" value="InterPro"/>
</dbReference>
<dbReference type="InterPro" id="IPR042214">
    <property type="entry name" value="TruD_catalytic"/>
</dbReference>
<accession>A0A0D1YW94</accession>
<dbReference type="GO" id="GO:0005634">
    <property type="term" value="C:nucleus"/>
    <property type="evidence" value="ECO:0007669"/>
    <property type="project" value="TreeGrafter"/>
</dbReference>
<dbReference type="InParanoid" id="A0A0D1YW94"/>
<dbReference type="PIRSF" id="PIRSF037016">
    <property type="entry name" value="Pseudouridin_synth_euk_prd"/>
    <property type="match status" value="1"/>
</dbReference>
<feature type="region of interest" description="Disordered" evidence="4">
    <location>
        <begin position="1"/>
        <end position="30"/>
    </location>
</feature>
<comment type="similarity">
    <text evidence="1">Belongs to the pseudouridine synthase TruD family.</text>
</comment>
<dbReference type="InterPro" id="IPR001656">
    <property type="entry name" value="PsdUridine_synth_TruD"/>
</dbReference>
<dbReference type="Pfam" id="PF01142">
    <property type="entry name" value="TruD"/>
    <property type="match status" value="1"/>
</dbReference>
<evidence type="ECO:0000256" key="2">
    <source>
        <dbReference type="ARBA" id="ARBA00022694"/>
    </source>
</evidence>
<dbReference type="GO" id="GO:0008033">
    <property type="term" value="P:tRNA processing"/>
    <property type="evidence" value="ECO:0007669"/>
    <property type="project" value="UniProtKB-KW"/>
</dbReference>
<organism evidence="6 7">
    <name type="scientific">Verruconis gallopava</name>
    <dbReference type="NCBI Taxonomy" id="253628"/>
    <lineage>
        <taxon>Eukaryota</taxon>
        <taxon>Fungi</taxon>
        <taxon>Dikarya</taxon>
        <taxon>Ascomycota</taxon>
        <taxon>Pezizomycotina</taxon>
        <taxon>Dothideomycetes</taxon>
        <taxon>Pleosporomycetidae</taxon>
        <taxon>Venturiales</taxon>
        <taxon>Sympoventuriaceae</taxon>
        <taxon>Verruconis</taxon>
    </lineage>
</organism>
<dbReference type="InterPro" id="IPR020103">
    <property type="entry name" value="PsdUridine_synth_cat_dom_sf"/>
</dbReference>
<dbReference type="OrthoDB" id="447290at2759"/>
<feature type="region of interest" description="Disordered" evidence="4">
    <location>
        <begin position="87"/>
        <end position="139"/>
    </location>
</feature>
<dbReference type="InterPro" id="IPR020119">
    <property type="entry name" value="PsdUridine_synth_TruD_CS"/>
</dbReference>
<protein>
    <recommendedName>
        <fullName evidence="5">TRUD domain-containing protein</fullName>
    </recommendedName>
</protein>
<evidence type="ECO:0000256" key="4">
    <source>
        <dbReference type="SAM" id="MobiDB-lite"/>
    </source>
</evidence>
<dbReference type="NCBIfam" id="TIGR00094">
    <property type="entry name" value="tRNA_TruD_broad"/>
    <property type="match status" value="1"/>
</dbReference>
<dbReference type="PANTHER" id="PTHR13326">
    <property type="entry name" value="TRNA PSEUDOURIDINE SYNTHASE D"/>
    <property type="match status" value="1"/>
</dbReference>
<dbReference type="PROSITE" id="PS01268">
    <property type="entry name" value="UPF0024"/>
    <property type="match status" value="1"/>
</dbReference>
<proteinExistence type="inferred from homology"/>
<keyword evidence="7" id="KW-1185">Reference proteome</keyword>
<dbReference type="Gene3D" id="3.30.2350.20">
    <property type="entry name" value="TruD, catalytic domain"/>
    <property type="match status" value="2"/>
</dbReference>
<evidence type="ECO:0000256" key="1">
    <source>
        <dbReference type="ARBA" id="ARBA00007953"/>
    </source>
</evidence>
<dbReference type="EMBL" id="KN847539">
    <property type="protein sequence ID" value="KIW04952.1"/>
    <property type="molecule type" value="Genomic_DNA"/>
</dbReference>
<dbReference type="SUPFAM" id="SSF55120">
    <property type="entry name" value="Pseudouridine synthase"/>
    <property type="match status" value="1"/>
</dbReference>
<evidence type="ECO:0000259" key="5">
    <source>
        <dbReference type="PROSITE" id="PS50984"/>
    </source>
</evidence>
<keyword evidence="2" id="KW-0819">tRNA processing</keyword>